<dbReference type="Proteomes" id="UP001059597">
    <property type="component" value="Chromosome"/>
</dbReference>
<sequence length="221" mass="23604">MDGTSGTSGLAGPLSELKNRAGVSYAAPARSTYPTRSSLHRYCTGGSVPRDYAVIAAIAHHCGATPHQLNELLRLWTAATTADPREDVEADPDVTHRPVGHQDTGPEDRLTTGPRRRLISVPRGRPTAGPEQEPPAVRGRRAPEGAAAPPRRPVRRRTASVVLCLVMLLVFLSSAEPCDRSARPSSTGRRRRRARRRPSAAPMTAGPGPRPPCRGRPSGSA</sequence>
<dbReference type="EMBL" id="AP026073">
    <property type="protein sequence ID" value="BDM68916.1"/>
    <property type="molecule type" value="Genomic_DNA"/>
</dbReference>
<dbReference type="Pfam" id="PF13560">
    <property type="entry name" value="HTH_31"/>
    <property type="match status" value="1"/>
</dbReference>
<keyword evidence="3" id="KW-1185">Reference proteome</keyword>
<evidence type="ECO:0000313" key="2">
    <source>
        <dbReference type="EMBL" id="BDM68916.1"/>
    </source>
</evidence>
<accession>A0ABM7ZRB0</accession>
<organism evidence="2 3">
    <name type="scientific">Streptomyces nigrescens</name>
    <dbReference type="NCBI Taxonomy" id="1920"/>
    <lineage>
        <taxon>Bacteria</taxon>
        <taxon>Bacillati</taxon>
        <taxon>Actinomycetota</taxon>
        <taxon>Actinomycetes</taxon>
        <taxon>Kitasatosporales</taxon>
        <taxon>Streptomycetaceae</taxon>
        <taxon>Streptomyces</taxon>
    </lineage>
</organism>
<feature type="region of interest" description="Disordered" evidence="1">
    <location>
        <begin position="83"/>
        <end position="155"/>
    </location>
</feature>
<name>A0ABM7ZRB0_STRNI</name>
<protein>
    <recommendedName>
        <fullName evidence="4">Helix-turn-helix domain-containing protein</fullName>
    </recommendedName>
</protein>
<proteinExistence type="predicted"/>
<feature type="compositionally biased region" description="Basic residues" evidence="1">
    <location>
        <begin position="188"/>
        <end position="198"/>
    </location>
</feature>
<gene>
    <name evidence="2" type="ORF">HEK616_24030</name>
</gene>
<feature type="region of interest" description="Disordered" evidence="1">
    <location>
        <begin position="177"/>
        <end position="221"/>
    </location>
</feature>
<evidence type="ECO:0000313" key="3">
    <source>
        <dbReference type="Proteomes" id="UP001059597"/>
    </source>
</evidence>
<evidence type="ECO:0008006" key="4">
    <source>
        <dbReference type="Google" id="ProtNLM"/>
    </source>
</evidence>
<evidence type="ECO:0000256" key="1">
    <source>
        <dbReference type="SAM" id="MobiDB-lite"/>
    </source>
</evidence>
<reference evidence="2" key="1">
    <citation type="submission" date="2022-06" db="EMBL/GenBank/DDBJ databases">
        <title>Complete genome sequence of Streptomyces nigrescens HEK616.</title>
        <authorList>
            <person name="Asamizu S."/>
            <person name="Onaka H."/>
        </authorList>
    </citation>
    <scope>NUCLEOTIDE SEQUENCE</scope>
    <source>
        <strain evidence="2">HEK616</strain>
    </source>
</reference>